<evidence type="ECO:0000313" key="2">
    <source>
        <dbReference type="EMBL" id="KRY41816.1"/>
    </source>
</evidence>
<dbReference type="Proteomes" id="UP000054776">
    <property type="component" value="Unassembled WGS sequence"/>
</dbReference>
<protein>
    <submittedName>
        <fullName evidence="2">Uncharacterized protein</fullName>
    </submittedName>
</protein>
<feature type="region of interest" description="Disordered" evidence="1">
    <location>
        <begin position="68"/>
        <end position="102"/>
    </location>
</feature>
<keyword evidence="3" id="KW-1185">Reference proteome</keyword>
<comment type="caution">
    <text evidence="2">The sequence shown here is derived from an EMBL/GenBank/DDBJ whole genome shotgun (WGS) entry which is preliminary data.</text>
</comment>
<gene>
    <name evidence="2" type="ORF">T01_15596</name>
</gene>
<proteinExistence type="predicted"/>
<organism evidence="2 3">
    <name type="scientific">Trichinella spiralis</name>
    <name type="common">Trichina worm</name>
    <dbReference type="NCBI Taxonomy" id="6334"/>
    <lineage>
        <taxon>Eukaryota</taxon>
        <taxon>Metazoa</taxon>
        <taxon>Ecdysozoa</taxon>
        <taxon>Nematoda</taxon>
        <taxon>Enoplea</taxon>
        <taxon>Dorylaimia</taxon>
        <taxon>Trichinellida</taxon>
        <taxon>Trichinellidae</taxon>
        <taxon>Trichinella</taxon>
    </lineage>
</organism>
<name>A0A0V1BY10_TRISP</name>
<reference evidence="2 3" key="1">
    <citation type="submission" date="2015-01" db="EMBL/GenBank/DDBJ databases">
        <title>Evolution of Trichinella species and genotypes.</title>
        <authorList>
            <person name="Korhonen P.K."/>
            <person name="Edoardo P."/>
            <person name="Giuseppe L.R."/>
            <person name="Gasser R.B."/>
        </authorList>
    </citation>
    <scope>NUCLEOTIDE SEQUENCE [LARGE SCALE GENOMIC DNA]</scope>
    <source>
        <strain evidence="2">ISS3</strain>
    </source>
</reference>
<sequence>MAHLHVRLRAGGNQSIKTINAANAEGATMQWMNTVKTSAAVCQIAMPLKQFPIKCDALNMQAHAEEATEFNPYPAEESSPVDSGPLKKWPGSGGLTGIAHVN</sequence>
<dbReference type="InParanoid" id="A0A0V1BY10"/>
<dbReference type="EMBL" id="JYDH01000006">
    <property type="protein sequence ID" value="KRY41816.1"/>
    <property type="molecule type" value="Genomic_DNA"/>
</dbReference>
<accession>A0A0V1BY10</accession>
<evidence type="ECO:0000256" key="1">
    <source>
        <dbReference type="SAM" id="MobiDB-lite"/>
    </source>
</evidence>
<evidence type="ECO:0000313" key="3">
    <source>
        <dbReference type="Proteomes" id="UP000054776"/>
    </source>
</evidence>
<dbReference type="AlphaFoldDB" id="A0A0V1BY10"/>